<dbReference type="InterPro" id="IPR001611">
    <property type="entry name" value="Leu-rich_rpt"/>
</dbReference>
<evidence type="ECO:0000313" key="4">
    <source>
        <dbReference type="Proteomes" id="UP000324091"/>
    </source>
</evidence>
<protein>
    <submittedName>
        <fullName evidence="3">NACHT, LRR and PYD domains-containing protein 13</fullName>
    </submittedName>
</protein>
<dbReference type="SUPFAM" id="SSF52047">
    <property type="entry name" value="RNI-like"/>
    <property type="match status" value="2"/>
</dbReference>
<keyword evidence="4" id="KW-1185">Reference proteome</keyword>
<keyword evidence="1" id="KW-0433">Leucine-rich repeat</keyword>
<gene>
    <name evidence="3" type="ORF">D4764_04G0016340</name>
</gene>
<dbReference type="EMBL" id="RHFK02000017">
    <property type="protein sequence ID" value="TWW62987.1"/>
    <property type="molecule type" value="Genomic_DNA"/>
</dbReference>
<dbReference type="PROSITE" id="PS51450">
    <property type="entry name" value="LRR"/>
    <property type="match status" value="1"/>
</dbReference>
<dbReference type="Pfam" id="PF13516">
    <property type="entry name" value="LRR_6"/>
    <property type="match status" value="6"/>
</dbReference>
<name>A0A5C6NBG0_9TELE</name>
<sequence>MTSNPSHLRELSLSWNKSLTDTRVKLLSSAMMHPNCRLETLRLSHCSLSEISCNSLASALRSNPSHLRELDLSWNQLKDPGVKLLCGALQDPLCELETLRLSDCSLSEISCDSLASALRSNPSHLRVLELSYISLEDSGMKLLCSGLESLNCTLETLRLSYCSLSEISCDSLASALRSNPSHLRVLDLSYISLEDPGVKLLCGFLQDPLCELETLSQKPKPASLLKGQQVEQKPPAEKVLSERKWWRTMKLAKLHLSSRDGLSWSCGTRYRPEEPPTNKLFSWEERALNLSSVCLSLPKWLQLIKISCGSLASALKSNLSHLRVLDLSHNTLQDSGVKRLCSGLESPNCKLERLRLLYCSLSEISCGSLASALRSNPSHLRELDLGWNQLQDPGVKLLCGFLHFPNCRLETLRLSYCRLSEISCGSLASALRSNPSHLRELDLGQNQLKDSGVKLLSDLVENPHYGLETLRR</sequence>
<organism evidence="3 4">
    <name type="scientific">Takifugu flavidus</name>
    <name type="common">sansaifugu</name>
    <dbReference type="NCBI Taxonomy" id="433684"/>
    <lineage>
        <taxon>Eukaryota</taxon>
        <taxon>Metazoa</taxon>
        <taxon>Chordata</taxon>
        <taxon>Craniata</taxon>
        <taxon>Vertebrata</taxon>
        <taxon>Euteleostomi</taxon>
        <taxon>Actinopterygii</taxon>
        <taxon>Neopterygii</taxon>
        <taxon>Teleostei</taxon>
        <taxon>Neoteleostei</taxon>
        <taxon>Acanthomorphata</taxon>
        <taxon>Eupercaria</taxon>
        <taxon>Tetraodontiformes</taxon>
        <taxon>Tetradontoidea</taxon>
        <taxon>Tetraodontidae</taxon>
        <taxon>Takifugu</taxon>
    </lineage>
</organism>
<dbReference type="AlphaFoldDB" id="A0A5C6NBG0"/>
<dbReference type="InterPro" id="IPR051261">
    <property type="entry name" value="NLR"/>
</dbReference>
<evidence type="ECO:0000313" key="3">
    <source>
        <dbReference type="EMBL" id="TWW62987.1"/>
    </source>
</evidence>
<dbReference type="Proteomes" id="UP000324091">
    <property type="component" value="Chromosome 4"/>
</dbReference>
<dbReference type="InterPro" id="IPR032675">
    <property type="entry name" value="LRR_dom_sf"/>
</dbReference>
<dbReference type="SMART" id="SM00368">
    <property type="entry name" value="LRR_RI"/>
    <property type="match status" value="11"/>
</dbReference>
<dbReference type="Gene3D" id="3.80.10.10">
    <property type="entry name" value="Ribonuclease Inhibitor"/>
    <property type="match status" value="3"/>
</dbReference>
<dbReference type="PRINTS" id="PR00019">
    <property type="entry name" value="LEURICHRPT"/>
</dbReference>
<keyword evidence="2" id="KW-0677">Repeat</keyword>
<dbReference type="Pfam" id="PF00560">
    <property type="entry name" value="LRR_1"/>
    <property type="match status" value="4"/>
</dbReference>
<evidence type="ECO:0000256" key="2">
    <source>
        <dbReference type="ARBA" id="ARBA00022737"/>
    </source>
</evidence>
<proteinExistence type="predicted"/>
<dbReference type="PANTHER" id="PTHR24106">
    <property type="entry name" value="NACHT, LRR AND CARD DOMAINS-CONTAINING"/>
    <property type="match status" value="1"/>
</dbReference>
<reference evidence="3 4" key="1">
    <citation type="submission" date="2019-04" db="EMBL/GenBank/DDBJ databases">
        <title>Chromosome genome assembly for Takifugu flavidus.</title>
        <authorList>
            <person name="Xiao S."/>
        </authorList>
    </citation>
    <scope>NUCLEOTIDE SEQUENCE [LARGE SCALE GENOMIC DNA]</scope>
    <source>
        <strain evidence="3">HTHZ2018</strain>
        <tissue evidence="3">Muscle</tissue>
    </source>
</reference>
<comment type="caution">
    <text evidence="3">The sequence shown here is derived from an EMBL/GenBank/DDBJ whole genome shotgun (WGS) entry which is preliminary data.</text>
</comment>
<accession>A0A5C6NBG0</accession>
<evidence type="ECO:0000256" key="1">
    <source>
        <dbReference type="ARBA" id="ARBA00022614"/>
    </source>
</evidence>